<gene>
    <name evidence="2" type="ORF">EH105704_01_08910</name>
</gene>
<dbReference type="EMBL" id="BAFF01000001">
    <property type="protein sequence ID" value="GAB50879.1"/>
    <property type="molecule type" value="Genomic_DNA"/>
</dbReference>
<sequence>MTGLLHKPLWKQLAGALSLIAVLVFIIVAWKLNGLSRYNAGYSRAKTERCGEAERLKPSHLQRKIHDKCPSR</sequence>
<keyword evidence="1" id="KW-1133">Transmembrane helix</keyword>
<accession>H5UY98</accession>
<proteinExistence type="predicted"/>
<feature type="transmembrane region" description="Helical" evidence="1">
    <location>
        <begin position="12"/>
        <end position="30"/>
    </location>
</feature>
<comment type="caution">
    <text evidence="2">The sequence shown here is derived from an EMBL/GenBank/DDBJ whole genome shotgun (WGS) entry which is preliminary data.</text>
</comment>
<dbReference type="GeneID" id="92829528"/>
<dbReference type="RefSeq" id="WP_002463657.1">
    <property type="nucleotide sequence ID" value="NZ_BAFF01000001.1"/>
</dbReference>
<dbReference type="Proteomes" id="UP000010297">
    <property type="component" value="Unassembled WGS sequence"/>
</dbReference>
<keyword evidence="3" id="KW-1185">Reference proteome</keyword>
<keyword evidence="1" id="KW-0472">Membrane</keyword>
<reference evidence="2 3" key="1">
    <citation type="submission" date="2012-02" db="EMBL/GenBank/DDBJ databases">
        <title>Whole genome shotgun sequence of Escherichia hermannii NBRC 105704.</title>
        <authorList>
            <person name="Yoshida I."/>
            <person name="Hosoyama A."/>
            <person name="Tsuchikane K."/>
            <person name="Katsumata H."/>
            <person name="Yamazaki S."/>
            <person name="Fujita N."/>
        </authorList>
    </citation>
    <scope>NUCLEOTIDE SEQUENCE [LARGE SCALE GENOMIC DNA]</scope>
    <source>
        <strain evidence="2 3">NBRC 105704</strain>
    </source>
</reference>
<evidence type="ECO:0000256" key="1">
    <source>
        <dbReference type="SAM" id="Phobius"/>
    </source>
</evidence>
<dbReference type="AlphaFoldDB" id="H5UY98"/>
<name>H5UY98_ATLHE</name>
<evidence type="ECO:0000313" key="3">
    <source>
        <dbReference type="Proteomes" id="UP000010297"/>
    </source>
</evidence>
<evidence type="ECO:0000313" key="2">
    <source>
        <dbReference type="EMBL" id="GAB50879.1"/>
    </source>
</evidence>
<organism evidence="2 3">
    <name type="scientific">Atlantibacter hermannii NBRC 105704</name>
    <dbReference type="NCBI Taxonomy" id="1115512"/>
    <lineage>
        <taxon>Bacteria</taxon>
        <taxon>Pseudomonadati</taxon>
        <taxon>Pseudomonadota</taxon>
        <taxon>Gammaproteobacteria</taxon>
        <taxon>Enterobacterales</taxon>
        <taxon>Enterobacteriaceae</taxon>
        <taxon>Atlantibacter</taxon>
    </lineage>
</organism>
<keyword evidence="1" id="KW-0812">Transmembrane</keyword>
<protein>
    <submittedName>
        <fullName evidence="2">Uncharacterized protein</fullName>
    </submittedName>
</protein>